<dbReference type="Gene3D" id="3.90.1300.10">
    <property type="entry name" value="Amidase signature (AS) domain"/>
    <property type="match status" value="1"/>
</dbReference>
<dbReference type="InterPro" id="IPR023631">
    <property type="entry name" value="Amidase_dom"/>
</dbReference>
<dbReference type="PANTHER" id="PTHR42678">
    <property type="entry name" value="AMIDASE"/>
    <property type="match status" value="1"/>
</dbReference>
<dbReference type="Pfam" id="PF01425">
    <property type="entry name" value="Amidase"/>
    <property type="match status" value="1"/>
</dbReference>
<dbReference type="Proteomes" id="UP000016605">
    <property type="component" value="Unassembled WGS sequence"/>
</dbReference>
<reference evidence="2 3" key="1">
    <citation type="submission" date="2013-08" db="EMBL/GenBank/DDBJ databases">
        <authorList>
            <person name="Weinstock G."/>
            <person name="Sodergren E."/>
            <person name="Wylie T."/>
            <person name="Fulton L."/>
            <person name="Fulton R."/>
            <person name="Fronick C."/>
            <person name="O'Laughlin M."/>
            <person name="Godfrey J."/>
            <person name="Miner T."/>
            <person name="Herter B."/>
            <person name="Appelbaum E."/>
            <person name="Cordes M."/>
            <person name="Lek S."/>
            <person name="Wollam A."/>
            <person name="Pepin K.H."/>
            <person name="Palsikar V.B."/>
            <person name="Mitreva M."/>
            <person name="Wilson R.K."/>
        </authorList>
    </citation>
    <scope>NUCLEOTIDE SEQUENCE [LARGE SCALE GENOMIC DNA]</scope>
    <source>
        <strain evidence="2 3">ATCC 14665</strain>
    </source>
</reference>
<proteinExistence type="predicted"/>
<feature type="non-terminal residue" evidence="2">
    <location>
        <position position="116"/>
    </location>
</feature>
<evidence type="ECO:0000313" key="3">
    <source>
        <dbReference type="Proteomes" id="UP000016605"/>
    </source>
</evidence>
<name>U2R0F5_LEIAQ</name>
<sequence length="116" mass="12101">SSNGSGAATAASFAAFGLGEETWSSGRAPASNNALCAYTPSRGVISVRGNWPLVPTMDVVVPHTRSMADLLEVLDVIVADDAETRGDFWRVQPWVAIPPASELRPASYPALASDAS</sequence>
<gene>
    <name evidence="2" type="ORF">N136_04818</name>
</gene>
<dbReference type="AlphaFoldDB" id="U2R0F5"/>
<organism evidence="2 3">
    <name type="scientific">Leifsonia aquatica ATCC 14665</name>
    <dbReference type="NCBI Taxonomy" id="1358026"/>
    <lineage>
        <taxon>Bacteria</taxon>
        <taxon>Bacillati</taxon>
        <taxon>Actinomycetota</taxon>
        <taxon>Actinomycetes</taxon>
        <taxon>Micrococcales</taxon>
        <taxon>Microbacteriaceae</taxon>
        <taxon>Leifsonia</taxon>
    </lineage>
</organism>
<dbReference type="SUPFAM" id="SSF75304">
    <property type="entry name" value="Amidase signature (AS) enzymes"/>
    <property type="match status" value="1"/>
</dbReference>
<dbReference type="EMBL" id="AWVQ01000920">
    <property type="protein sequence ID" value="ERK62261.1"/>
    <property type="molecule type" value="Genomic_DNA"/>
</dbReference>
<protein>
    <recommendedName>
        <fullName evidence="1">Amidase domain-containing protein</fullName>
    </recommendedName>
</protein>
<accession>U2R0F5</accession>
<dbReference type="PANTHER" id="PTHR42678:SF11">
    <property type="entry name" value="AMIDASE FAMILY PROTEIN"/>
    <property type="match status" value="1"/>
</dbReference>
<feature type="non-terminal residue" evidence="2">
    <location>
        <position position="1"/>
    </location>
</feature>
<dbReference type="RefSeq" id="WP_021755937.1">
    <property type="nucleotide sequence ID" value="NZ_KI271923.1"/>
</dbReference>
<comment type="caution">
    <text evidence="2">The sequence shown here is derived from an EMBL/GenBank/DDBJ whole genome shotgun (WGS) entry which is preliminary data.</text>
</comment>
<dbReference type="HOGENOM" id="CLU_2102071_0_0_11"/>
<feature type="domain" description="Amidase" evidence="1">
    <location>
        <begin position="1"/>
        <end position="84"/>
    </location>
</feature>
<dbReference type="InterPro" id="IPR036928">
    <property type="entry name" value="AS_sf"/>
</dbReference>
<evidence type="ECO:0000259" key="1">
    <source>
        <dbReference type="Pfam" id="PF01425"/>
    </source>
</evidence>
<evidence type="ECO:0000313" key="2">
    <source>
        <dbReference type="EMBL" id="ERK62261.1"/>
    </source>
</evidence>